<keyword evidence="4" id="KW-1003">Cell membrane</keyword>
<dbReference type="InterPro" id="IPR054327">
    <property type="entry name" value="His-kinase-like_sensor"/>
</dbReference>
<evidence type="ECO:0000256" key="13">
    <source>
        <dbReference type="ARBA" id="ARBA00023136"/>
    </source>
</evidence>
<dbReference type="SMART" id="SM00387">
    <property type="entry name" value="HATPase_c"/>
    <property type="match status" value="1"/>
</dbReference>
<protein>
    <recommendedName>
        <fullName evidence="15">Sensory/regulatory protein RpfC</fullName>
        <ecNumber evidence="3">2.7.13.3</ecNumber>
    </recommendedName>
</protein>
<dbReference type="InterPro" id="IPR000700">
    <property type="entry name" value="PAS-assoc_C"/>
</dbReference>
<feature type="modified residue" description="4-aspartylphosphate" evidence="17">
    <location>
        <position position="1054"/>
    </location>
</feature>
<keyword evidence="12" id="KW-0902">Two-component regulatory system</keyword>
<dbReference type="EMBL" id="LUUK01000023">
    <property type="protein sequence ID" value="OAI27021.1"/>
    <property type="molecule type" value="Genomic_DNA"/>
</dbReference>
<evidence type="ECO:0000256" key="14">
    <source>
        <dbReference type="ARBA" id="ARBA00064003"/>
    </source>
</evidence>
<dbReference type="FunFam" id="3.30.565.10:FF:000010">
    <property type="entry name" value="Sensor histidine kinase RcsC"/>
    <property type="match status" value="1"/>
</dbReference>
<dbReference type="CDD" id="cd12915">
    <property type="entry name" value="PDC2_DGC_like"/>
    <property type="match status" value="1"/>
</dbReference>
<evidence type="ECO:0000259" key="19">
    <source>
        <dbReference type="PROSITE" id="PS50109"/>
    </source>
</evidence>
<dbReference type="SMART" id="SM00448">
    <property type="entry name" value="REC"/>
    <property type="match status" value="2"/>
</dbReference>
<dbReference type="PANTHER" id="PTHR45339:SF1">
    <property type="entry name" value="HYBRID SIGNAL TRANSDUCTION HISTIDINE KINASE J"/>
    <property type="match status" value="1"/>
</dbReference>
<dbReference type="InterPro" id="IPR000014">
    <property type="entry name" value="PAS"/>
</dbReference>
<dbReference type="SUPFAM" id="SSF52172">
    <property type="entry name" value="CheY-like"/>
    <property type="match status" value="2"/>
</dbReference>
<dbReference type="InterPro" id="IPR011006">
    <property type="entry name" value="CheY-like_superfamily"/>
</dbReference>
<comment type="subcellular location">
    <subcellularLocation>
        <location evidence="2">Cell membrane</location>
        <topology evidence="2">Multi-pass membrane protein</topology>
    </subcellularLocation>
</comment>
<evidence type="ECO:0000256" key="8">
    <source>
        <dbReference type="ARBA" id="ARBA00022741"/>
    </source>
</evidence>
<dbReference type="InterPro" id="IPR036097">
    <property type="entry name" value="HisK_dim/P_sf"/>
</dbReference>
<keyword evidence="13 18" id="KW-0472">Membrane</keyword>
<feature type="domain" description="Histidine kinase" evidence="19">
    <location>
        <begin position="613"/>
        <end position="834"/>
    </location>
</feature>
<dbReference type="PROSITE" id="PS50110">
    <property type="entry name" value="RESPONSE_REGULATORY"/>
    <property type="match status" value="2"/>
</dbReference>
<dbReference type="Gene3D" id="3.40.50.2300">
    <property type="match status" value="2"/>
</dbReference>
<dbReference type="OrthoDB" id="9810730at2"/>
<dbReference type="Proteomes" id="UP000077628">
    <property type="component" value="Unassembled WGS sequence"/>
</dbReference>
<keyword evidence="7 18" id="KW-0812">Transmembrane</keyword>
<dbReference type="PRINTS" id="PR00344">
    <property type="entry name" value="BCTRLSENSOR"/>
</dbReference>
<gene>
    <name evidence="24" type="ORF">A1355_01365</name>
</gene>
<dbReference type="InterPro" id="IPR013655">
    <property type="entry name" value="PAS_fold_3"/>
</dbReference>
<evidence type="ECO:0000256" key="18">
    <source>
        <dbReference type="SAM" id="Phobius"/>
    </source>
</evidence>
<dbReference type="InterPro" id="IPR003661">
    <property type="entry name" value="HisK_dim/P_dom"/>
</dbReference>
<dbReference type="STRING" id="702114.A1355_01365"/>
<dbReference type="PROSITE" id="PS50109">
    <property type="entry name" value="HIS_KIN"/>
    <property type="match status" value="1"/>
</dbReference>
<dbReference type="InterPro" id="IPR005467">
    <property type="entry name" value="His_kinase_dom"/>
</dbReference>
<comment type="caution">
    <text evidence="24">The sequence shown here is derived from an EMBL/GenBank/DDBJ whole genome shotgun (WGS) entry which is preliminary data.</text>
</comment>
<keyword evidence="25" id="KW-1185">Reference proteome</keyword>
<dbReference type="SUPFAM" id="SSF47226">
    <property type="entry name" value="Histidine-containing phosphotransfer domain, HPT domain"/>
    <property type="match status" value="1"/>
</dbReference>
<dbReference type="Gene3D" id="3.30.450.20">
    <property type="entry name" value="PAS domain"/>
    <property type="match status" value="4"/>
</dbReference>
<comment type="catalytic activity">
    <reaction evidence="1">
        <text>ATP + protein L-histidine = ADP + protein N-phospho-L-histidine.</text>
        <dbReference type="EC" id="2.7.13.3"/>
    </reaction>
</comment>
<evidence type="ECO:0000256" key="2">
    <source>
        <dbReference type="ARBA" id="ARBA00004651"/>
    </source>
</evidence>
<dbReference type="Pfam" id="PF02518">
    <property type="entry name" value="HATPase_c"/>
    <property type="match status" value="1"/>
</dbReference>
<dbReference type="CDD" id="cd12914">
    <property type="entry name" value="PDC1_DGC_like"/>
    <property type="match status" value="1"/>
</dbReference>
<dbReference type="CDD" id="cd17546">
    <property type="entry name" value="REC_hyHK_CKI1_RcsC-like"/>
    <property type="match status" value="2"/>
</dbReference>
<dbReference type="InterPro" id="IPR004358">
    <property type="entry name" value="Sig_transdc_His_kin-like_C"/>
</dbReference>
<dbReference type="CDD" id="cd16922">
    <property type="entry name" value="HATPase_EvgS-ArcB-TorS-like"/>
    <property type="match status" value="1"/>
</dbReference>
<dbReference type="Gene3D" id="1.20.120.160">
    <property type="entry name" value="HPT domain"/>
    <property type="match status" value="1"/>
</dbReference>
<evidence type="ECO:0000259" key="23">
    <source>
        <dbReference type="PROSITE" id="PS50894"/>
    </source>
</evidence>
<dbReference type="InterPro" id="IPR001610">
    <property type="entry name" value="PAC"/>
</dbReference>
<dbReference type="Gene3D" id="1.10.287.130">
    <property type="match status" value="1"/>
</dbReference>
<feature type="domain" description="PAS" evidence="21">
    <location>
        <begin position="448"/>
        <end position="520"/>
    </location>
</feature>
<evidence type="ECO:0000313" key="24">
    <source>
        <dbReference type="EMBL" id="OAI27021.1"/>
    </source>
</evidence>
<evidence type="ECO:0000256" key="15">
    <source>
        <dbReference type="ARBA" id="ARBA00068150"/>
    </source>
</evidence>
<dbReference type="InterPro" id="IPR003594">
    <property type="entry name" value="HATPase_dom"/>
</dbReference>
<dbReference type="EC" id="2.7.13.3" evidence="3"/>
<dbReference type="PROSITE" id="PS50112">
    <property type="entry name" value="PAS"/>
    <property type="match status" value="1"/>
</dbReference>
<dbReference type="PROSITE" id="PS50113">
    <property type="entry name" value="PAC"/>
    <property type="match status" value="1"/>
</dbReference>
<name>A0A177PA14_9GAMM</name>
<proteinExistence type="predicted"/>
<dbReference type="NCBIfam" id="TIGR00229">
    <property type="entry name" value="sensory_box"/>
    <property type="match status" value="2"/>
</dbReference>
<reference evidence="25" key="1">
    <citation type="submission" date="2016-03" db="EMBL/GenBank/DDBJ databases">
        <authorList>
            <person name="Heylen K."/>
            <person name="De Vos P."/>
            <person name="Vekeman B."/>
        </authorList>
    </citation>
    <scope>NUCLEOTIDE SEQUENCE [LARGE SCALE GENOMIC DNA]</scope>
    <source>
        <strain evidence="25">R-45383</strain>
    </source>
</reference>
<evidence type="ECO:0000256" key="7">
    <source>
        <dbReference type="ARBA" id="ARBA00022692"/>
    </source>
</evidence>
<feature type="domain" description="Response regulatory" evidence="20">
    <location>
        <begin position="855"/>
        <end position="977"/>
    </location>
</feature>
<evidence type="ECO:0000256" key="17">
    <source>
        <dbReference type="PROSITE-ProRule" id="PRU00169"/>
    </source>
</evidence>
<dbReference type="PROSITE" id="PS50894">
    <property type="entry name" value="HPT"/>
    <property type="match status" value="1"/>
</dbReference>
<keyword evidence="10" id="KW-0067">ATP-binding</keyword>
<keyword evidence="9" id="KW-0418">Kinase</keyword>
<dbReference type="GO" id="GO:0005524">
    <property type="term" value="F:ATP binding"/>
    <property type="evidence" value="ECO:0007669"/>
    <property type="project" value="UniProtKB-KW"/>
</dbReference>
<dbReference type="SMART" id="SM00086">
    <property type="entry name" value="PAC"/>
    <property type="match status" value="1"/>
</dbReference>
<evidence type="ECO:0000259" key="22">
    <source>
        <dbReference type="PROSITE" id="PS50113"/>
    </source>
</evidence>
<evidence type="ECO:0000256" key="5">
    <source>
        <dbReference type="ARBA" id="ARBA00022553"/>
    </source>
</evidence>
<evidence type="ECO:0000259" key="20">
    <source>
        <dbReference type="PROSITE" id="PS50110"/>
    </source>
</evidence>
<feature type="modified residue" description="4-aspartylphosphate" evidence="17">
    <location>
        <position position="909"/>
    </location>
</feature>
<keyword evidence="5 17" id="KW-0597">Phosphoprotein</keyword>
<dbReference type="Pfam" id="PF00072">
    <property type="entry name" value="Response_reg"/>
    <property type="match status" value="2"/>
</dbReference>
<dbReference type="SMART" id="SM00388">
    <property type="entry name" value="HisKA"/>
    <property type="match status" value="1"/>
</dbReference>
<dbReference type="FunFam" id="1.10.287.130:FF:000002">
    <property type="entry name" value="Two-component osmosensing histidine kinase"/>
    <property type="match status" value="1"/>
</dbReference>
<evidence type="ECO:0000313" key="25">
    <source>
        <dbReference type="Proteomes" id="UP000077628"/>
    </source>
</evidence>
<evidence type="ECO:0000256" key="6">
    <source>
        <dbReference type="ARBA" id="ARBA00022679"/>
    </source>
</evidence>
<dbReference type="SUPFAM" id="SSF55874">
    <property type="entry name" value="ATPase domain of HSP90 chaperone/DNA topoisomerase II/histidine kinase"/>
    <property type="match status" value="1"/>
</dbReference>
<feature type="domain" description="PAC" evidence="22">
    <location>
        <begin position="524"/>
        <end position="577"/>
    </location>
</feature>
<organism evidence="24 25">
    <name type="scientific">Methylomonas koyamae</name>
    <dbReference type="NCBI Taxonomy" id="702114"/>
    <lineage>
        <taxon>Bacteria</taxon>
        <taxon>Pseudomonadati</taxon>
        <taxon>Pseudomonadota</taxon>
        <taxon>Gammaproteobacteria</taxon>
        <taxon>Methylococcales</taxon>
        <taxon>Methylococcaceae</taxon>
        <taxon>Methylomonas</taxon>
    </lineage>
</organism>
<dbReference type="Gene3D" id="2.10.70.100">
    <property type="match status" value="1"/>
</dbReference>
<dbReference type="SMART" id="SM00091">
    <property type="entry name" value="PAS"/>
    <property type="match status" value="2"/>
</dbReference>
<dbReference type="InterPro" id="IPR036890">
    <property type="entry name" value="HATPase_C_sf"/>
</dbReference>
<dbReference type="InterPro" id="IPR008207">
    <property type="entry name" value="Sig_transdc_His_kin_Hpt_dom"/>
</dbReference>
<dbReference type="PANTHER" id="PTHR45339">
    <property type="entry name" value="HYBRID SIGNAL TRANSDUCTION HISTIDINE KINASE J"/>
    <property type="match status" value="1"/>
</dbReference>
<evidence type="ECO:0000256" key="9">
    <source>
        <dbReference type="ARBA" id="ARBA00022777"/>
    </source>
</evidence>
<evidence type="ECO:0000256" key="1">
    <source>
        <dbReference type="ARBA" id="ARBA00000085"/>
    </source>
</evidence>
<feature type="modified residue" description="Phosphohistidine" evidence="16">
    <location>
        <position position="1212"/>
    </location>
</feature>
<evidence type="ECO:0000256" key="10">
    <source>
        <dbReference type="ARBA" id="ARBA00022840"/>
    </source>
</evidence>
<dbReference type="Pfam" id="PF08447">
    <property type="entry name" value="PAS_3"/>
    <property type="match status" value="1"/>
</dbReference>
<feature type="domain" description="HPt" evidence="23">
    <location>
        <begin position="1173"/>
        <end position="1266"/>
    </location>
</feature>
<dbReference type="CDD" id="cd00082">
    <property type="entry name" value="HisKA"/>
    <property type="match status" value="1"/>
</dbReference>
<dbReference type="Pfam" id="PF01627">
    <property type="entry name" value="Hpt"/>
    <property type="match status" value="1"/>
</dbReference>
<dbReference type="GO" id="GO:0000155">
    <property type="term" value="F:phosphorelay sensor kinase activity"/>
    <property type="evidence" value="ECO:0007669"/>
    <property type="project" value="InterPro"/>
</dbReference>
<evidence type="ECO:0000256" key="12">
    <source>
        <dbReference type="ARBA" id="ARBA00023012"/>
    </source>
</evidence>
<dbReference type="CDD" id="cd00130">
    <property type="entry name" value="PAS"/>
    <property type="match status" value="1"/>
</dbReference>
<dbReference type="InterPro" id="IPR035965">
    <property type="entry name" value="PAS-like_dom_sf"/>
</dbReference>
<dbReference type="Pfam" id="PF00512">
    <property type="entry name" value="HisKA"/>
    <property type="match status" value="1"/>
</dbReference>
<accession>A0A177PA14</accession>
<comment type="subunit">
    <text evidence="14">At low DSF concentrations, interacts with RpfF.</text>
</comment>
<keyword evidence="6" id="KW-0808">Transferase</keyword>
<evidence type="ECO:0000256" key="3">
    <source>
        <dbReference type="ARBA" id="ARBA00012438"/>
    </source>
</evidence>
<feature type="transmembrane region" description="Helical" evidence="18">
    <location>
        <begin position="12"/>
        <end position="34"/>
    </location>
</feature>
<keyword evidence="11 18" id="KW-1133">Transmembrane helix</keyword>
<dbReference type="SUPFAM" id="SSF47384">
    <property type="entry name" value="Homodimeric domain of signal transducing histidine kinase"/>
    <property type="match status" value="1"/>
</dbReference>
<evidence type="ECO:0000259" key="21">
    <source>
        <dbReference type="PROSITE" id="PS50112"/>
    </source>
</evidence>
<keyword evidence="8" id="KW-0547">Nucleotide-binding</keyword>
<sequence>MTSRFFNRFSLGTASLAGLVGVVGFAVLMGFSLWQERLQRIAHARVETENIAMVLEGHALATVQKIDLILNDVLGHLRADDMKARLGDQTERALELHRLLMDKAARLNDAAIIETGAIQVFDARGDCLYSSLDTQPPISIADREYFQRHRADPSVGLSISPPQISKTLGLRKISLTRRIDGPDGRFAGVVNVVTLLSSFEKFYATLDLGEHGAVVLRDDAMRLLARHPMLTEDAAQPFPDHPVLGFVARGSDRGHYVEISPADGVKRLYSFRRVGHYPLFVLAAIAEQDYLAEWYEHLRWYGAAGLLIALLSLKLMLTARYGLLKWQSNEKKYRYIVENAPIGVFQCDNQGKHLFANLTMARQFDCESVEEFMATYGGADFRFADSTQLCKALESDREVREFETRAVLAGGHTKWFSLSARADANGVVNGFTLDVTDRKQTEEKLRMSEERLRLTLEAAQIGIFDWDVVSDRFVVSPIYYSMLGYSPKDGQGDREEWLERVHPDDRAMVAGKINSVLAKQADAYTYEARIRHADGEYRWLSAKAFNVERGADGAVGRVLGIRMDVTDRKRNEEELAHYRDHLERLVDERTAELLEARKLADDANRAKSDFLANMSHEIRTPMNAIIGLTRLALDTELSQQQRDYLGKVLNASQALLGILNDILDYSKIEAGRIDIEAVDFCLEDILRATADLFSFRAEEKGIELFIDMAPDVPEWLVGDPLRLSQIVDNLVGNAIKFTERGEVHLKVEQKEITADAVCLRFAVRDTGIGLTADQANRLFRPFVQAEAGITRRFGGTGLGLTICKRLVEMMRGRIALSSEPGRGSTFVFTVWLGLPDPQKPRAKPGRGLHDLRAMRTLVVDDQETSLLILRTMLQSWGFQVTTADSGAAGLRFFEEAERDGQPYDLLILDWKMPAMNGLEFARALAELKPENRPPITVMVTGFGREELAAATDGALIDAIVGKPVTPSEMFDVLMALQRQEHVRSKPTADVFETSRVLLDGIRGARILLVEDNELNQQVAREFLTKSGLSVELANNGQEAVDLVQRQRFDAVLMDLHMPVMDGLEATRRIRALAEGRHLPIIAMTAAAMAQDREACALAGMNGHVAKPVEPRELAEVLARWVKQGGERPVTILESAGTVDAAPAAVDSEAEIAGLARALPGVSVGVALRRMGGDPLFYRRLLARFAERHGDAGAQIRRLAGDGDNEALYQLAHNLKGEAGNLGLDSIAGPADRLGRLLKSAGAQNWAELAATLASECEAMTARLAALTLDAAAVPAAPSGGGAGEFWPRLALLEQQLRSKSLEARHLVDELEGTLDDPILAEQFAKVVQAVKQLRYDAALVELATLGEDRRP</sequence>
<dbReference type="RefSeq" id="WP_064024554.1">
    <property type="nucleotide sequence ID" value="NZ_LUUK01000023.1"/>
</dbReference>
<dbReference type="Gene3D" id="3.30.565.10">
    <property type="entry name" value="Histidine kinase-like ATPase, C-terminal domain"/>
    <property type="match status" value="1"/>
</dbReference>
<evidence type="ECO:0000256" key="11">
    <source>
        <dbReference type="ARBA" id="ARBA00022989"/>
    </source>
</evidence>
<dbReference type="SUPFAM" id="SSF55785">
    <property type="entry name" value="PYP-like sensor domain (PAS domain)"/>
    <property type="match status" value="2"/>
</dbReference>
<dbReference type="InterPro" id="IPR036641">
    <property type="entry name" value="HPT_dom_sf"/>
</dbReference>
<dbReference type="GO" id="GO:0005886">
    <property type="term" value="C:plasma membrane"/>
    <property type="evidence" value="ECO:0007669"/>
    <property type="project" value="UniProtKB-SubCell"/>
</dbReference>
<evidence type="ECO:0000256" key="16">
    <source>
        <dbReference type="PROSITE-ProRule" id="PRU00110"/>
    </source>
</evidence>
<dbReference type="Pfam" id="PF22588">
    <property type="entry name" value="dCache_1_like"/>
    <property type="match status" value="1"/>
</dbReference>
<evidence type="ECO:0000256" key="4">
    <source>
        <dbReference type="ARBA" id="ARBA00022475"/>
    </source>
</evidence>
<dbReference type="InterPro" id="IPR001789">
    <property type="entry name" value="Sig_transdc_resp-reg_receiver"/>
</dbReference>
<feature type="domain" description="Response regulatory" evidence="20">
    <location>
        <begin position="1005"/>
        <end position="1121"/>
    </location>
</feature>